<dbReference type="EMBL" id="BSFM01000021">
    <property type="protein sequence ID" value="GLK86693.1"/>
    <property type="molecule type" value="Genomic_DNA"/>
</dbReference>
<proteinExistence type="predicted"/>
<protein>
    <submittedName>
        <fullName evidence="1">Uncharacterized protein</fullName>
    </submittedName>
</protein>
<reference evidence="1" key="2">
    <citation type="submission" date="2023-01" db="EMBL/GenBank/DDBJ databases">
        <authorList>
            <person name="Sun Q."/>
            <person name="Evtushenko L."/>
        </authorList>
    </citation>
    <scope>NUCLEOTIDE SEQUENCE</scope>
    <source>
        <strain evidence="1">VKM B-2789</strain>
    </source>
</reference>
<dbReference type="AlphaFoldDB" id="A0A9W6K481"/>
<accession>A0A9W6K481</accession>
<evidence type="ECO:0000313" key="2">
    <source>
        <dbReference type="Proteomes" id="UP001143330"/>
    </source>
</evidence>
<gene>
    <name evidence="1" type="ORF">GCM10017653_47630</name>
</gene>
<reference evidence="1" key="1">
    <citation type="journal article" date="2014" name="Int. J. Syst. Evol. Microbiol.">
        <title>Complete genome sequence of Corynebacterium casei LMG S-19264T (=DSM 44701T), isolated from a smear-ripened cheese.</title>
        <authorList>
            <consortium name="US DOE Joint Genome Institute (JGI-PGF)"/>
            <person name="Walter F."/>
            <person name="Albersmeier A."/>
            <person name="Kalinowski J."/>
            <person name="Ruckert C."/>
        </authorList>
    </citation>
    <scope>NUCLEOTIDE SEQUENCE</scope>
    <source>
        <strain evidence="1">VKM B-2789</strain>
    </source>
</reference>
<comment type="caution">
    <text evidence="1">The sequence shown here is derived from an EMBL/GenBank/DDBJ whole genome shotgun (WGS) entry which is preliminary data.</text>
</comment>
<keyword evidence="2" id="KW-1185">Reference proteome</keyword>
<dbReference type="RefSeq" id="WP_213363726.1">
    <property type="nucleotide sequence ID" value="NZ_BSFM01000021.1"/>
</dbReference>
<dbReference type="Proteomes" id="UP001143330">
    <property type="component" value="Unassembled WGS sequence"/>
</dbReference>
<name>A0A9W6K481_9HYPH</name>
<evidence type="ECO:0000313" key="1">
    <source>
        <dbReference type="EMBL" id="GLK86693.1"/>
    </source>
</evidence>
<sequence>MLPAELAEEVAKRQARVARLYRFDWIPGPSRYWSGFGPIRTNDGQQWKGTGGVINASPITAVVNDSAPEQTFSLSGVTQEFIDQVKGETANWRGRFAFILLQPFDEFAQPKGLPRPIWWGVMSTFTVAEDRSEGMRTKSITLQGESVLVNRFSPRQSYWTDRDQQARFPGDKACERVMGMTDKTLTIPGR</sequence>
<organism evidence="1 2">
    <name type="scientific">Ancylobacter defluvii</name>
    <dbReference type="NCBI Taxonomy" id="1282440"/>
    <lineage>
        <taxon>Bacteria</taxon>
        <taxon>Pseudomonadati</taxon>
        <taxon>Pseudomonadota</taxon>
        <taxon>Alphaproteobacteria</taxon>
        <taxon>Hyphomicrobiales</taxon>
        <taxon>Xanthobacteraceae</taxon>
        <taxon>Ancylobacter</taxon>
    </lineage>
</organism>